<reference evidence="9" key="1">
    <citation type="journal article" date="2019" name="Int. J. Syst. Evol. Microbiol.">
        <title>The Global Catalogue of Microorganisms (GCM) 10K type strain sequencing project: providing services to taxonomists for standard genome sequencing and annotation.</title>
        <authorList>
            <consortium name="The Broad Institute Genomics Platform"/>
            <consortium name="The Broad Institute Genome Sequencing Center for Infectious Disease"/>
            <person name="Wu L."/>
            <person name="Ma J."/>
        </authorList>
    </citation>
    <scope>NUCLEOTIDE SEQUENCE [LARGE SCALE GENOMIC DNA]</scope>
    <source>
        <strain evidence="9">JCM 18401</strain>
    </source>
</reference>
<keyword evidence="9" id="KW-1185">Reference proteome</keyword>
<dbReference type="PROSITE" id="PS51900">
    <property type="entry name" value="CB"/>
    <property type="match status" value="1"/>
</dbReference>
<dbReference type="InterPro" id="IPR002104">
    <property type="entry name" value="Integrase_catalytic"/>
</dbReference>
<dbReference type="InterPro" id="IPR044068">
    <property type="entry name" value="CB"/>
</dbReference>
<evidence type="ECO:0000256" key="1">
    <source>
        <dbReference type="ARBA" id="ARBA00008857"/>
    </source>
</evidence>
<dbReference type="EMBL" id="BAABJZ010000016">
    <property type="protein sequence ID" value="GAA4880073.1"/>
    <property type="molecule type" value="Genomic_DNA"/>
</dbReference>
<comment type="similarity">
    <text evidence="1">Belongs to the 'phage' integrase family.</text>
</comment>
<keyword evidence="3 5" id="KW-0238">DNA-binding</keyword>
<evidence type="ECO:0000256" key="3">
    <source>
        <dbReference type="ARBA" id="ARBA00023125"/>
    </source>
</evidence>
<dbReference type="InterPro" id="IPR013762">
    <property type="entry name" value="Integrase-like_cat_sf"/>
</dbReference>
<proteinExistence type="inferred from homology"/>
<evidence type="ECO:0000259" key="6">
    <source>
        <dbReference type="PROSITE" id="PS51898"/>
    </source>
</evidence>
<dbReference type="Pfam" id="PF00589">
    <property type="entry name" value="Phage_integrase"/>
    <property type="match status" value="1"/>
</dbReference>
<evidence type="ECO:0000313" key="9">
    <source>
        <dbReference type="Proteomes" id="UP001499988"/>
    </source>
</evidence>
<dbReference type="SUPFAM" id="SSF56349">
    <property type="entry name" value="DNA breaking-rejoining enzymes"/>
    <property type="match status" value="1"/>
</dbReference>
<feature type="domain" description="Core-binding (CB)" evidence="7">
    <location>
        <begin position="80"/>
        <end position="165"/>
    </location>
</feature>
<evidence type="ECO:0000256" key="2">
    <source>
        <dbReference type="ARBA" id="ARBA00022908"/>
    </source>
</evidence>
<evidence type="ECO:0000259" key="7">
    <source>
        <dbReference type="PROSITE" id="PS51900"/>
    </source>
</evidence>
<dbReference type="InterPro" id="IPR016177">
    <property type="entry name" value="DNA-bd_dom_sf"/>
</dbReference>
<dbReference type="InterPro" id="IPR010998">
    <property type="entry name" value="Integrase_recombinase_N"/>
</dbReference>
<organism evidence="8 9">
    <name type="scientific">Ferrimonas pelagia</name>
    <dbReference type="NCBI Taxonomy" id="1177826"/>
    <lineage>
        <taxon>Bacteria</taxon>
        <taxon>Pseudomonadati</taxon>
        <taxon>Pseudomonadota</taxon>
        <taxon>Gammaproteobacteria</taxon>
        <taxon>Alteromonadales</taxon>
        <taxon>Ferrimonadaceae</taxon>
        <taxon>Ferrimonas</taxon>
    </lineage>
</organism>
<keyword evidence="4" id="KW-0233">DNA recombination</keyword>
<dbReference type="Gene3D" id="3.30.160.60">
    <property type="entry name" value="Classic Zinc Finger"/>
    <property type="match status" value="1"/>
</dbReference>
<evidence type="ECO:0000313" key="8">
    <source>
        <dbReference type="EMBL" id="GAA4880073.1"/>
    </source>
</evidence>
<dbReference type="Gene3D" id="1.10.443.10">
    <property type="entry name" value="Intergrase catalytic core"/>
    <property type="match status" value="1"/>
</dbReference>
<protein>
    <submittedName>
        <fullName evidence="8">Site-specific integrase</fullName>
    </submittedName>
</protein>
<name>A0ABP9ELN0_9GAMM</name>
<accession>A0ABP9ELN0</accession>
<feature type="domain" description="Tyr recombinase" evidence="6">
    <location>
        <begin position="187"/>
        <end position="372"/>
    </location>
</feature>
<dbReference type="Pfam" id="PF09003">
    <property type="entry name" value="Arm-DNA-bind_1"/>
    <property type="match status" value="1"/>
</dbReference>
<comment type="caution">
    <text evidence="8">The sequence shown here is derived from an EMBL/GenBank/DDBJ whole genome shotgun (WGS) entry which is preliminary data.</text>
</comment>
<dbReference type="InterPro" id="IPR015094">
    <property type="entry name" value="Integrase_lambda-typ_DNA-bd_N"/>
</dbReference>
<dbReference type="RefSeq" id="WP_345334514.1">
    <property type="nucleotide sequence ID" value="NZ_BAABJZ010000016.1"/>
</dbReference>
<keyword evidence="2" id="KW-0229">DNA integration</keyword>
<evidence type="ECO:0000256" key="5">
    <source>
        <dbReference type="PROSITE-ProRule" id="PRU01248"/>
    </source>
</evidence>
<dbReference type="Gene3D" id="1.10.150.130">
    <property type="match status" value="1"/>
</dbReference>
<gene>
    <name evidence="8" type="ORF">GCM10023333_12740</name>
</gene>
<dbReference type="InterPro" id="IPR011010">
    <property type="entry name" value="DNA_brk_join_enz"/>
</dbReference>
<dbReference type="Proteomes" id="UP001499988">
    <property type="component" value="Unassembled WGS sequence"/>
</dbReference>
<dbReference type="PROSITE" id="PS51898">
    <property type="entry name" value="TYR_RECOMBINASE"/>
    <property type="match status" value="1"/>
</dbReference>
<evidence type="ECO:0000256" key="4">
    <source>
        <dbReference type="ARBA" id="ARBA00023172"/>
    </source>
</evidence>
<dbReference type="SUPFAM" id="SSF54171">
    <property type="entry name" value="DNA-binding domain"/>
    <property type="match status" value="1"/>
</dbReference>
<sequence length="372" mass="42094">MVRRRDIYLPQNLYATKRANGRTYFQWRDPRTARFHGMGSDPDRAIADAVELNRLVQEQVTSHLSAIIEQTPMARKARGITTGDWLDRYMEIQEQKQQTGELKPNTIKTRRSLIKIARHKWALLPLKSIDTKAVFELLEEVKSEGKHRTASALRSTLIDVFIEAGHRGELEGGHNPAAATKGVRVKVERSRLTWDDAKVILAEADKRKPWCGNAMRLALVTAQRVSDIHALQFANVEGDFLKFEQAKTGTRLALPLALHLDVLGMSLGDVISQCRDRVLSRHLIHHTRNSNNAPPGAAVHQNTISRSFQLARNESGLSWEGTPPSFHELRSLSARLYHEQGIDTQTLLGHKDPRMTEKYRDSRGVEYITLAV</sequence>